<keyword evidence="2" id="KW-0808">Transferase</keyword>
<dbReference type="Pfam" id="PF01555">
    <property type="entry name" value="N6_N4_Mtase"/>
    <property type="match status" value="1"/>
</dbReference>
<evidence type="ECO:0000256" key="2">
    <source>
        <dbReference type="ARBA" id="ARBA00022679"/>
    </source>
</evidence>
<dbReference type="EMBL" id="JAGSND010000009">
    <property type="protein sequence ID" value="MBR0599003.1"/>
    <property type="molecule type" value="Genomic_DNA"/>
</dbReference>
<evidence type="ECO:0000256" key="3">
    <source>
        <dbReference type="ARBA" id="ARBA00022691"/>
    </source>
</evidence>
<keyword evidence="1" id="KW-0489">Methyltransferase</keyword>
<keyword evidence="3" id="KW-0949">S-adenosyl-L-methionine</keyword>
<dbReference type="GO" id="GO:0032259">
    <property type="term" value="P:methylation"/>
    <property type="evidence" value="ECO:0007669"/>
    <property type="project" value="UniProtKB-KW"/>
</dbReference>
<dbReference type="Gene3D" id="3.40.50.150">
    <property type="entry name" value="Vaccinia Virus protein VP39"/>
    <property type="match status" value="1"/>
</dbReference>
<dbReference type="PRINTS" id="PR00506">
    <property type="entry name" value="D21N6MTFRASE"/>
</dbReference>
<reference evidence="6" key="1">
    <citation type="submission" date="2021-04" db="EMBL/GenBank/DDBJ databases">
        <title>Sinoanaerobacter chloroacetimidivorans sp. nov., an obligate anaerobic bacterium isolated from anaerobic sludge.</title>
        <authorList>
            <person name="Bao Y."/>
        </authorList>
    </citation>
    <scope>NUCLEOTIDE SEQUENCE</scope>
    <source>
        <strain evidence="6">BAD-6</strain>
    </source>
</reference>
<sequence>MSFIAKLAKIIEDSRIEYQSLQSGSFFVSEKVRDGANLLAHGDNALFMKYLMEKQQLSGKINLVYIDPPFFSKANYGTEVKLSSEKIKKIPAIKQKAYHDLWEDGMEEYLRMLTVRFFLIKDLLAEEGCLWVHLDWHSVHYVKVILDEIFGEKNFINEIIWTYKSGGVSKNYFARKHDNLLFYAKSPKYYFQAQQEKSYNRDFKPYRFKGVKEYKDETGWYTMVNMKDVWQINMVGRTSAERTGYATQKPEQLIERILESCTKEGDLCADFFGGSGTLAAAADKMKRRWISCDIGKLAVANAHKRLVQGSRNGYLLLVDEKSRNGQGVLQVEAKTEPSDISDKLELTVEVKSYKPDSLAEVPVDEKYIPIVRNIIKNDSLQLVDYWSIDFDYDGIEYIPDLFFCKNGPAIPFTCRRTAAEFHKIGIMVIDVFGNRSFTVIDLEGEL</sequence>
<dbReference type="RefSeq" id="WP_227019129.1">
    <property type="nucleotide sequence ID" value="NZ_JAGSND010000009.1"/>
</dbReference>
<dbReference type="InterPro" id="IPR002295">
    <property type="entry name" value="N4/N6-MTase_EcoPI_Mod-like"/>
</dbReference>
<accession>A0A8J8B1S4</accession>
<dbReference type="GO" id="GO:0003677">
    <property type="term" value="F:DNA binding"/>
    <property type="evidence" value="ECO:0007669"/>
    <property type="project" value="InterPro"/>
</dbReference>
<feature type="domain" description="DNA methylase N-4/N-6" evidence="5">
    <location>
        <begin position="61"/>
        <end position="299"/>
    </location>
</feature>
<dbReference type="AlphaFoldDB" id="A0A8J8B1S4"/>
<keyword evidence="4" id="KW-0680">Restriction system</keyword>
<protein>
    <submittedName>
        <fullName evidence="6">Site-specific DNA-methyltransferase</fullName>
    </submittedName>
</protein>
<gene>
    <name evidence="6" type="ORF">KCX82_14025</name>
</gene>
<name>A0A8J8B1S4_9FIRM</name>
<reference evidence="6" key="2">
    <citation type="submission" date="2021-04" db="EMBL/GenBank/DDBJ databases">
        <authorList>
            <person name="Liu J."/>
        </authorList>
    </citation>
    <scope>NUCLEOTIDE SEQUENCE</scope>
    <source>
        <strain evidence="6">BAD-6</strain>
    </source>
</reference>
<dbReference type="InterPro" id="IPR029063">
    <property type="entry name" value="SAM-dependent_MTases_sf"/>
</dbReference>
<evidence type="ECO:0000259" key="5">
    <source>
        <dbReference type="Pfam" id="PF01555"/>
    </source>
</evidence>
<evidence type="ECO:0000256" key="1">
    <source>
        <dbReference type="ARBA" id="ARBA00022603"/>
    </source>
</evidence>
<evidence type="ECO:0000313" key="7">
    <source>
        <dbReference type="Proteomes" id="UP000675664"/>
    </source>
</evidence>
<evidence type="ECO:0000313" key="6">
    <source>
        <dbReference type="EMBL" id="MBR0599003.1"/>
    </source>
</evidence>
<keyword evidence="7" id="KW-1185">Reference proteome</keyword>
<dbReference type="GO" id="GO:0009307">
    <property type="term" value="P:DNA restriction-modification system"/>
    <property type="evidence" value="ECO:0007669"/>
    <property type="project" value="UniProtKB-KW"/>
</dbReference>
<comment type="caution">
    <text evidence="6">The sequence shown here is derived from an EMBL/GenBank/DDBJ whole genome shotgun (WGS) entry which is preliminary data.</text>
</comment>
<dbReference type="InterPro" id="IPR002941">
    <property type="entry name" value="DNA_methylase_N4/N6"/>
</dbReference>
<proteinExistence type="predicted"/>
<evidence type="ECO:0000256" key="4">
    <source>
        <dbReference type="ARBA" id="ARBA00022747"/>
    </source>
</evidence>
<dbReference type="SUPFAM" id="SSF53335">
    <property type="entry name" value="S-adenosyl-L-methionine-dependent methyltransferases"/>
    <property type="match status" value="1"/>
</dbReference>
<dbReference type="Proteomes" id="UP000675664">
    <property type="component" value="Unassembled WGS sequence"/>
</dbReference>
<organism evidence="6 7">
    <name type="scientific">Sinanaerobacter chloroacetimidivorans</name>
    <dbReference type="NCBI Taxonomy" id="2818044"/>
    <lineage>
        <taxon>Bacteria</taxon>
        <taxon>Bacillati</taxon>
        <taxon>Bacillota</taxon>
        <taxon>Clostridia</taxon>
        <taxon>Peptostreptococcales</taxon>
        <taxon>Anaerovoracaceae</taxon>
        <taxon>Sinanaerobacter</taxon>
    </lineage>
</organism>
<dbReference type="GO" id="GO:0008170">
    <property type="term" value="F:N-methyltransferase activity"/>
    <property type="evidence" value="ECO:0007669"/>
    <property type="project" value="InterPro"/>
</dbReference>